<evidence type="ECO:0000313" key="1">
    <source>
        <dbReference type="EMBL" id="MEQ2198546.1"/>
    </source>
</evidence>
<proteinExistence type="predicted"/>
<comment type="caution">
    <text evidence="1">The sequence shown here is derived from an EMBL/GenBank/DDBJ whole genome shotgun (WGS) entry which is preliminary data.</text>
</comment>
<dbReference type="Proteomes" id="UP001434883">
    <property type="component" value="Unassembled WGS sequence"/>
</dbReference>
<name>A0ABV0QSY6_9TELE</name>
<gene>
    <name evidence="1" type="ORF">XENOCAPTIV_014387</name>
</gene>
<sequence>MSRFQPGPIDLQSDGDSHIFQLQMSPCSAINNSKPAWEYDVPEIAFRGVEDKKMPEMPNLESFLGNSLQTRYGRSLKVGKDTTINSVVLDEPTQEFSYGTPRIRTNYLEPSTPEMPDLSSVTQDICKVRETKEFTMEDLRRVISVGTMGSVYILCLKELQRLEHVDGVLEAAVYKLITAT</sequence>
<evidence type="ECO:0000313" key="2">
    <source>
        <dbReference type="Proteomes" id="UP001434883"/>
    </source>
</evidence>
<organism evidence="1 2">
    <name type="scientific">Xenoophorus captivus</name>
    <dbReference type="NCBI Taxonomy" id="1517983"/>
    <lineage>
        <taxon>Eukaryota</taxon>
        <taxon>Metazoa</taxon>
        <taxon>Chordata</taxon>
        <taxon>Craniata</taxon>
        <taxon>Vertebrata</taxon>
        <taxon>Euteleostomi</taxon>
        <taxon>Actinopterygii</taxon>
        <taxon>Neopterygii</taxon>
        <taxon>Teleostei</taxon>
        <taxon>Neoteleostei</taxon>
        <taxon>Acanthomorphata</taxon>
        <taxon>Ovalentaria</taxon>
        <taxon>Atherinomorphae</taxon>
        <taxon>Cyprinodontiformes</taxon>
        <taxon>Goodeidae</taxon>
        <taxon>Xenoophorus</taxon>
    </lineage>
</organism>
<protein>
    <submittedName>
        <fullName evidence="1">Uncharacterized protein</fullName>
    </submittedName>
</protein>
<reference evidence="1 2" key="1">
    <citation type="submission" date="2021-06" db="EMBL/GenBank/DDBJ databases">
        <authorList>
            <person name="Palmer J.M."/>
        </authorList>
    </citation>
    <scope>NUCLEOTIDE SEQUENCE [LARGE SCALE GENOMIC DNA]</scope>
    <source>
        <strain evidence="1 2">XC_2019</strain>
        <tissue evidence="1">Muscle</tissue>
    </source>
</reference>
<keyword evidence="2" id="KW-1185">Reference proteome</keyword>
<dbReference type="EMBL" id="JAHRIN010019789">
    <property type="protein sequence ID" value="MEQ2198546.1"/>
    <property type="molecule type" value="Genomic_DNA"/>
</dbReference>
<accession>A0ABV0QSY6</accession>